<keyword evidence="5" id="KW-0539">Nucleus</keyword>
<dbReference type="AlphaFoldDB" id="A0A1Q9CA88"/>
<dbReference type="InterPro" id="IPR001510">
    <property type="entry name" value="Znf_PARP"/>
</dbReference>
<keyword evidence="4" id="KW-0862">Zinc</keyword>
<evidence type="ECO:0000256" key="2">
    <source>
        <dbReference type="ARBA" id="ARBA00022723"/>
    </source>
</evidence>
<dbReference type="GO" id="GO:0005634">
    <property type="term" value="C:nucleus"/>
    <property type="evidence" value="ECO:0007669"/>
    <property type="project" value="UniProtKB-SubCell"/>
</dbReference>
<dbReference type="Gene3D" id="1.10.150.80">
    <property type="entry name" value="HRDC domain"/>
    <property type="match status" value="1"/>
</dbReference>
<feature type="compositionally biased region" description="Basic and acidic residues" evidence="6">
    <location>
        <begin position="354"/>
        <end position="367"/>
    </location>
</feature>
<evidence type="ECO:0000313" key="8">
    <source>
        <dbReference type="EMBL" id="OLP79854.1"/>
    </source>
</evidence>
<proteinExistence type="predicted"/>
<organism evidence="8 9">
    <name type="scientific">Symbiodinium microadriaticum</name>
    <name type="common">Dinoflagellate</name>
    <name type="synonym">Zooxanthella microadriatica</name>
    <dbReference type="NCBI Taxonomy" id="2951"/>
    <lineage>
        <taxon>Eukaryota</taxon>
        <taxon>Sar</taxon>
        <taxon>Alveolata</taxon>
        <taxon>Dinophyceae</taxon>
        <taxon>Suessiales</taxon>
        <taxon>Symbiodiniaceae</taxon>
        <taxon>Symbiodinium</taxon>
    </lineage>
</organism>
<dbReference type="InterPro" id="IPR044876">
    <property type="entry name" value="HRDC_dom_sf"/>
</dbReference>
<dbReference type="SMART" id="SM01336">
    <property type="entry name" value="zf-PARP"/>
    <property type="match status" value="1"/>
</dbReference>
<keyword evidence="2" id="KW-0479">Metal-binding</keyword>
<reference evidence="8 9" key="1">
    <citation type="submission" date="2016-02" db="EMBL/GenBank/DDBJ databases">
        <title>Genome analysis of coral dinoflagellate symbionts highlights evolutionary adaptations to a symbiotic lifestyle.</title>
        <authorList>
            <person name="Aranda M."/>
            <person name="Li Y."/>
            <person name="Liew Y.J."/>
            <person name="Baumgarten S."/>
            <person name="Simakov O."/>
            <person name="Wilson M."/>
            <person name="Piel J."/>
            <person name="Ashoor H."/>
            <person name="Bougouffa S."/>
            <person name="Bajic V.B."/>
            <person name="Ryu T."/>
            <person name="Ravasi T."/>
            <person name="Bayer T."/>
            <person name="Micklem G."/>
            <person name="Kim H."/>
            <person name="Bhak J."/>
            <person name="Lajeunesse T.C."/>
            <person name="Voolstra C.R."/>
        </authorList>
    </citation>
    <scope>NUCLEOTIDE SEQUENCE [LARGE SCALE GENOMIC DNA]</scope>
    <source>
        <strain evidence="8 9">CCMP2467</strain>
    </source>
</reference>
<feature type="region of interest" description="Disordered" evidence="6">
    <location>
        <begin position="346"/>
        <end position="372"/>
    </location>
</feature>
<dbReference type="InterPro" id="IPR010997">
    <property type="entry name" value="HRDC-like_sf"/>
</dbReference>
<evidence type="ECO:0000259" key="7">
    <source>
        <dbReference type="PROSITE" id="PS50064"/>
    </source>
</evidence>
<dbReference type="EMBL" id="LSRX01001441">
    <property type="protein sequence ID" value="OLP79854.1"/>
    <property type="molecule type" value="Genomic_DNA"/>
</dbReference>
<feature type="domain" description="PARP-type" evidence="7">
    <location>
        <begin position="575"/>
        <end position="648"/>
    </location>
</feature>
<dbReference type="GO" id="GO:0000166">
    <property type="term" value="F:nucleotide binding"/>
    <property type="evidence" value="ECO:0007669"/>
    <property type="project" value="InterPro"/>
</dbReference>
<dbReference type="InterPro" id="IPR036957">
    <property type="entry name" value="Znf_PARP_sf"/>
</dbReference>
<name>A0A1Q9CA88_SYMMI</name>
<evidence type="ECO:0000313" key="9">
    <source>
        <dbReference type="Proteomes" id="UP000186817"/>
    </source>
</evidence>
<evidence type="ECO:0000256" key="4">
    <source>
        <dbReference type="ARBA" id="ARBA00022833"/>
    </source>
</evidence>
<feature type="region of interest" description="Disordered" evidence="6">
    <location>
        <begin position="672"/>
        <end position="713"/>
    </location>
</feature>
<keyword evidence="9" id="KW-1185">Reference proteome</keyword>
<evidence type="ECO:0000256" key="3">
    <source>
        <dbReference type="ARBA" id="ARBA00022771"/>
    </source>
</evidence>
<dbReference type="Proteomes" id="UP000186817">
    <property type="component" value="Unassembled WGS sequence"/>
</dbReference>
<protein>
    <recommendedName>
        <fullName evidence="7">PARP-type domain-containing protein</fullName>
    </recommendedName>
</protein>
<comment type="subcellular location">
    <subcellularLocation>
        <location evidence="1">Nucleus</location>
    </subcellularLocation>
</comment>
<evidence type="ECO:0000256" key="5">
    <source>
        <dbReference type="ARBA" id="ARBA00023242"/>
    </source>
</evidence>
<dbReference type="OrthoDB" id="2250022at2759"/>
<dbReference type="SUPFAM" id="SSF47819">
    <property type="entry name" value="HRDC-like"/>
    <property type="match status" value="1"/>
</dbReference>
<feature type="region of interest" description="Disordered" evidence="6">
    <location>
        <begin position="410"/>
        <end position="448"/>
    </location>
</feature>
<feature type="region of interest" description="Disordered" evidence="6">
    <location>
        <begin position="169"/>
        <end position="199"/>
    </location>
</feature>
<dbReference type="GO" id="GO:0008270">
    <property type="term" value="F:zinc ion binding"/>
    <property type="evidence" value="ECO:0007669"/>
    <property type="project" value="UniProtKB-KW"/>
</dbReference>
<evidence type="ECO:0000256" key="1">
    <source>
        <dbReference type="ARBA" id="ARBA00004123"/>
    </source>
</evidence>
<dbReference type="Gene3D" id="3.30.1740.10">
    <property type="entry name" value="Zinc finger, PARP-type"/>
    <property type="match status" value="1"/>
</dbReference>
<dbReference type="GO" id="GO:0003677">
    <property type="term" value="F:DNA binding"/>
    <property type="evidence" value="ECO:0007669"/>
    <property type="project" value="InterPro"/>
</dbReference>
<accession>A0A1Q9CA88</accession>
<gene>
    <name evidence="8" type="ORF">AK812_SmicGene39809</name>
</gene>
<sequence>MCCFGHSGFGSRSLARCEAGQEVPDGGLERTAAFHGALALINWHRISRHQTFPHGNASEGDGPLRSGMNLSWPRRSHAVEFAWALHVMVLLCLFALLCCLHKADTHYLLFCASAKSRAPCFTCLGLQWRAFYGVLLGRLPVARRSENLCSLILHFIPSPRLRLPEERSLGAKRNGSAGPGVRQEAGDPRDSSSGAESKSGVNVGMAASATEEGAAASFFFAFAAAVGAAVSRRKVLPCAAKFTKRCLLTLANTCASSLSDRFGSRQRPLNPTQMGVLKALIDWRDQLARSIDEPRPHGTPQGVQRLESLTVSPNAARLQSAERSLNFVAPDACLWRVCLAMPTSPAGPATAKRLRSECEERGDERPVKLRSSLGSTCNPLPSTLQQHAQEVVDIIIKSQHLGVGPVKLPASASWQEERRSARPNRRPLRPGSPVESEDPTAAEAPQETPVPAAAMAGLQVPNRVVLEAWPVRPVPRGPARHRMSMAKHAVPSFVPKVKGLEQSPRPLVHVAASFGNRQGSSESSRKRKHEARLVISASLQEPLAGGDGVKSSSESDCRSCCRDAGCYRLFMAAIVEYAKSGRSQCCVCCQKIALDAIRFRMPLEPKWRCLECYATPVVEQEPETEIECQGAGKLSTEDQLLLAELLQTRLKARLGALWLRSEEHRGLRQCAREWARSETESDSASSRVEKPRTKKRRMPATTPRSGEAQDEAL</sequence>
<keyword evidence="3" id="KW-0863">Zinc-finger</keyword>
<dbReference type="SUPFAM" id="SSF57716">
    <property type="entry name" value="Glucocorticoid receptor-like (DNA-binding domain)"/>
    <property type="match status" value="1"/>
</dbReference>
<dbReference type="PROSITE" id="PS50064">
    <property type="entry name" value="ZF_PARP_2"/>
    <property type="match status" value="1"/>
</dbReference>
<evidence type="ECO:0000256" key="6">
    <source>
        <dbReference type="SAM" id="MobiDB-lite"/>
    </source>
</evidence>
<comment type="caution">
    <text evidence="8">The sequence shown here is derived from an EMBL/GenBank/DDBJ whole genome shotgun (WGS) entry which is preliminary data.</text>
</comment>